<evidence type="ECO:0000313" key="3">
    <source>
        <dbReference type="Proteomes" id="UP001172457"/>
    </source>
</evidence>
<accession>A0AA38TUG0</accession>
<evidence type="ECO:0000313" key="2">
    <source>
        <dbReference type="EMBL" id="KAJ9567089.1"/>
    </source>
</evidence>
<organism evidence="2 3">
    <name type="scientific">Centaurea solstitialis</name>
    <name type="common">yellow star-thistle</name>
    <dbReference type="NCBI Taxonomy" id="347529"/>
    <lineage>
        <taxon>Eukaryota</taxon>
        <taxon>Viridiplantae</taxon>
        <taxon>Streptophyta</taxon>
        <taxon>Embryophyta</taxon>
        <taxon>Tracheophyta</taxon>
        <taxon>Spermatophyta</taxon>
        <taxon>Magnoliopsida</taxon>
        <taxon>eudicotyledons</taxon>
        <taxon>Gunneridae</taxon>
        <taxon>Pentapetalae</taxon>
        <taxon>asterids</taxon>
        <taxon>campanulids</taxon>
        <taxon>Asterales</taxon>
        <taxon>Asteraceae</taxon>
        <taxon>Carduoideae</taxon>
        <taxon>Cardueae</taxon>
        <taxon>Centaureinae</taxon>
        <taxon>Centaurea</taxon>
    </lineage>
</organism>
<dbReference type="InterPro" id="IPR051283">
    <property type="entry name" value="Sec_Metabolite_Acyltrans"/>
</dbReference>
<evidence type="ECO:0008006" key="4">
    <source>
        <dbReference type="Google" id="ProtNLM"/>
    </source>
</evidence>
<comment type="caution">
    <text evidence="2">The sequence shown here is derived from an EMBL/GenBank/DDBJ whole genome shotgun (WGS) entry which is preliminary data.</text>
</comment>
<dbReference type="GO" id="GO:0016740">
    <property type="term" value="F:transferase activity"/>
    <property type="evidence" value="ECO:0007669"/>
    <property type="project" value="UniProtKB-KW"/>
</dbReference>
<evidence type="ECO:0000256" key="1">
    <source>
        <dbReference type="ARBA" id="ARBA00022679"/>
    </source>
</evidence>
<dbReference type="Pfam" id="PF02458">
    <property type="entry name" value="Transferase"/>
    <property type="match status" value="1"/>
</dbReference>
<proteinExistence type="predicted"/>
<protein>
    <recommendedName>
        <fullName evidence="4">Transferase</fullName>
    </recommendedName>
</protein>
<keyword evidence="3" id="KW-1185">Reference proteome</keyword>
<keyword evidence="1" id="KW-0808">Transferase</keyword>
<sequence length="412" mass="47027">MLENKSQCIKTFHIKTFHIWNDPGWRIRANASRLSTSAGRRRTRRIQSDTLGPFGYLFQRGSRDVKESDTFAFAFDKLEESLDAFTFYFCLGDEVMGAGRLKKFSITAYLDELRRSLSATLTHFYPLAARLATRKQENPHSYVIYIDTQNISGVKFIYATVDVNISDILTSTYVPSVVHSFFDLNNVINHDGHTLPLLSIQVTELNDGIFIGCSINHLIADGTAFWYFMAAWSETFRSKEQGRCFKKPTIQGYYPIINLPFTHQDQFIARSGHPPRIERFFHFSTANILRLKAKANAECNTNKISSLQAVAALLWRCVTRVRRHSGESETICRLVINNRGRLNPPLVDDYFGNPIGMVRGRATVEDLMAHDLGWAALRLHEAVANHDSLIQIGFELYRRFLTISGNREKGLK</sequence>
<gene>
    <name evidence="2" type="ORF">OSB04_003055</name>
</gene>
<dbReference type="Gene3D" id="3.30.559.10">
    <property type="entry name" value="Chloramphenicol acetyltransferase-like domain"/>
    <property type="match status" value="2"/>
</dbReference>
<name>A0AA38TUG0_9ASTR</name>
<dbReference type="EMBL" id="JARYMX010000001">
    <property type="protein sequence ID" value="KAJ9567089.1"/>
    <property type="molecule type" value="Genomic_DNA"/>
</dbReference>
<dbReference type="PANTHER" id="PTHR31896">
    <property type="entry name" value="FAMILY REGULATORY PROTEIN, PUTATIVE (AFU_ORTHOLOGUE AFUA_3G14730)-RELATED"/>
    <property type="match status" value="1"/>
</dbReference>
<dbReference type="Proteomes" id="UP001172457">
    <property type="component" value="Chromosome 1"/>
</dbReference>
<dbReference type="SUPFAM" id="SSF52777">
    <property type="entry name" value="CoA-dependent acyltransferases"/>
    <property type="match status" value="1"/>
</dbReference>
<dbReference type="AlphaFoldDB" id="A0AA38TUG0"/>
<reference evidence="2" key="1">
    <citation type="submission" date="2023-03" db="EMBL/GenBank/DDBJ databases">
        <title>Chromosome-scale reference genome and RAD-based genetic map of yellow starthistle (Centaurea solstitialis) reveal putative structural variation and QTLs associated with invader traits.</title>
        <authorList>
            <person name="Reatini B."/>
            <person name="Cang F.A."/>
            <person name="Jiang Q."/>
            <person name="Mckibben M.T.W."/>
            <person name="Barker M.S."/>
            <person name="Rieseberg L.H."/>
            <person name="Dlugosch K.M."/>
        </authorList>
    </citation>
    <scope>NUCLEOTIDE SEQUENCE</scope>
    <source>
        <strain evidence="2">CAN-66</strain>
        <tissue evidence="2">Leaf</tissue>
    </source>
</reference>
<dbReference type="InterPro" id="IPR023213">
    <property type="entry name" value="CAT-like_dom_sf"/>
</dbReference>
<dbReference type="PANTHER" id="PTHR31896:SF36">
    <property type="entry name" value="HXXXD-TYPE ACYL-TRANSFERASE FAMILY PROTEIN-RELATED"/>
    <property type="match status" value="1"/>
</dbReference>